<comment type="similarity">
    <text evidence="2">Belongs to the GtrA family.</text>
</comment>
<dbReference type="InterPro" id="IPR007267">
    <property type="entry name" value="GtrA_DPMS_TM"/>
</dbReference>
<feature type="transmembrane region" description="Helical" evidence="6">
    <location>
        <begin position="43"/>
        <end position="61"/>
    </location>
</feature>
<evidence type="ECO:0000256" key="1">
    <source>
        <dbReference type="ARBA" id="ARBA00004141"/>
    </source>
</evidence>
<dbReference type="PANTHER" id="PTHR38459">
    <property type="entry name" value="PROPHAGE BACTOPRENOL-LINKED GLUCOSE TRANSLOCASE HOMOLOG"/>
    <property type="match status" value="1"/>
</dbReference>
<dbReference type="Proteomes" id="UP001165079">
    <property type="component" value="Unassembled WGS sequence"/>
</dbReference>
<comment type="caution">
    <text evidence="8">The sequence shown here is derived from an EMBL/GenBank/DDBJ whole genome shotgun (WGS) entry which is preliminary data.</text>
</comment>
<evidence type="ECO:0000313" key="8">
    <source>
        <dbReference type="EMBL" id="GLZ81072.1"/>
    </source>
</evidence>
<evidence type="ECO:0000256" key="5">
    <source>
        <dbReference type="ARBA" id="ARBA00023136"/>
    </source>
</evidence>
<dbReference type="Pfam" id="PF04138">
    <property type="entry name" value="GtrA_DPMS_TM"/>
    <property type="match status" value="1"/>
</dbReference>
<name>A0A9W6SRT0_9ACTN</name>
<feature type="transmembrane region" description="Helical" evidence="6">
    <location>
        <begin position="82"/>
        <end position="103"/>
    </location>
</feature>
<gene>
    <name evidence="8" type="ORF">Afil01_58790</name>
</gene>
<feature type="domain" description="GtrA/DPMS transmembrane" evidence="7">
    <location>
        <begin position="16"/>
        <end position="142"/>
    </location>
</feature>
<evidence type="ECO:0000256" key="4">
    <source>
        <dbReference type="ARBA" id="ARBA00022989"/>
    </source>
</evidence>
<evidence type="ECO:0000259" key="7">
    <source>
        <dbReference type="Pfam" id="PF04138"/>
    </source>
</evidence>
<accession>A0A9W6SRT0</accession>
<dbReference type="EMBL" id="BSTX01000004">
    <property type="protein sequence ID" value="GLZ81072.1"/>
    <property type="molecule type" value="Genomic_DNA"/>
</dbReference>
<dbReference type="GO" id="GO:0000271">
    <property type="term" value="P:polysaccharide biosynthetic process"/>
    <property type="evidence" value="ECO:0007669"/>
    <property type="project" value="InterPro"/>
</dbReference>
<dbReference type="AlphaFoldDB" id="A0A9W6SRT0"/>
<feature type="transmembrane region" description="Helical" evidence="6">
    <location>
        <begin position="14"/>
        <end position="37"/>
    </location>
</feature>
<evidence type="ECO:0000313" key="9">
    <source>
        <dbReference type="Proteomes" id="UP001165079"/>
    </source>
</evidence>
<keyword evidence="9" id="KW-1185">Reference proteome</keyword>
<keyword evidence="5 6" id="KW-0472">Membrane</keyword>
<evidence type="ECO:0000256" key="2">
    <source>
        <dbReference type="ARBA" id="ARBA00009399"/>
    </source>
</evidence>
<keyword evidence="4 6" id="KW-1133">Transmembrane helix</keyword>
<dbReference type="InterPro" id="IPR051401">
    <property type="entry name" value="GtrA_CellWall_Glycosyl"/>
</dbReference>
<sequence length="156" mass="17389">MRLRKRLRDLAAELGRFGIVGTCAYLVDVGVFNLGILALDWPWLAAKTVSTVIAATLAFLGNRFWTWRHRPRSRLHLEYGRYFFFNAIGLGISLACLWANARLAEVWPGVFGNPLAANIAANLVGAALGTAFRFYAYRRWVFTADPGTKAAIDPEQ</sequence>
<proteinExistence type="inferred from homology"/>
<feature type="transmembrane region" description="Helical" evidence="6">
    <location>
        <begin position="115"/>
        <end position="136"/>
    </location>
</feature>
<evidence type="ECO:0000256" key="6">
    <source>
        <dbReference type="SAM" id="Phobius"/>
    </source>
</evidence>
<evidence type="ECO:0000256" key="3">
    <source>
        <dbReference type="ARBA" id="ARBA00022692"/>
    </source>
</evidence>
<dbReference type="RefSeq" id="WP_285666401.1">
    <property type="nucleotide sequence ID" value="NZ_BSTX01000004.1"/>
</dbReference>
<comment type="subcellular location">
    <subcellularLocation>
        <location evidence="1">Membrane</location>
        <topology evidence="1">Multi-pass membrane protein</topology>
    </subcellularLocation>
</comment>
<reference evidence="8" key="1">
    <citation type="submission" date="2023-03" db="EMBL/GenBank/DDBJ databases">
        <title>Actinorhabdospora filicis NBRC 111898.</title>
        <authorList>
            <person name="Ichikawa N."/>
            <person name="Sato H."/>
            <person name="Tonouchi N."/>
        </authorList>
    </citation>
    <scope>NUCLEOTIDE SEQUENCE</scope>
    <source>
        <strain evidence="8">NBRC 111898</strain>
    </source>
</reference>
<organism evidence="8 9">
    <name type="scientific">Actinorhabdospora filicis</name>
    <dbReference type="NCBI Taxonomy" id="1785913"/>
    <lineage>
        <taxon>Bacteria</taxon>
        <taxon>Bacillati</taxon>
        <taxon>Actinomycetota</taxon>
        <taxon>Actinomycetes</taxon>
        <taxon>Micromonosporales</taxon>
        <taxon>Micromonosporaceae</taxon>
        <taxon>Actinorhabdospora</taxon>
    </lineage>
</organism>
<dbReference type="PANTHER" id="PTHR38459:SF1">
    <property type="entry name" value="PROPHAGE BACTOPRENOL-LINKED GLUCOSE TRANSLOCASE HOMOLOG"/>
    <property type="match status" value="1"/>
</dbReference>
<protein>
    <recommendedName>
        <fullName evidence="7">GtrA/DPMS transmembrane domain-containing protein</fullName>
    </recommendedName>
</protein>
<keyword evidence="3 6" id="KW-0812">Transmembrane</keyword>
<dbReference type="GO" id="GO:0005886">
    <property type="term" value="C:plasma membrane"/>
    <property type="evidence" value="ECO:0007669"/>
    <property type="project" value="TreeGrafter"/>
</dbReference>